<evidence type="ECO:0000313" key="6">
    <source>
        <dbReference type="EMBL" id="MCP1101019.1"/>
    </source>
</evidence>
<dbReference type="Gene3D" id="1.10.287.1120">
    <property type="entry name" value="Bipartite methylase S protein"/>
    <property type="match status" value="1"/>
</dbReference>
<dbReference type="Pfam" id="PF01420">
    <property type="entry name" value="Methylase_S"/>
    <property type="match status" value="2"/>
</dbReference>
<dbReference type="PANTHER" id="PTHR30408:SF13">
    <property type="entry name" value="TYPE I RESTRICTION ENZYME HINDI SPECIFICITY SUBUNIT"/>
    <property type="match status" value="1"/>
</dbReference>
<reference evidence="6 7" key="1">
    <citation type="journal article" date="2022" name="Genome Biol. Evol.">
        <title>Host diet, physiology and behaviors set the stage for Lachnospiraceae cladogenesis.</title>
        <authorList>
            <person name="Vera-Ponce De Leon A."/>
            <person name="Schneider M."/>
            <person name="Jahnes B.C."/>
            <person name="Sadowski V."/>
            <person name="Camuy-Velez L.A."/>
            <person name="Duan J."/>
            <person name="Sabree Z.L."/>
        </authorList>
    </citation>
    <scope>NUCLEOTIDE SEQUENCE [LARGE SCALE GENOMIC DNA]</scope>
    <source>
        <strain evidence="6 7">PAL113</strain>
    </source>
</reference>
<dbReference type="GO" id="GO:0016787">
    <property type="term" value="F:hydrolase activity"/>
    <property type="evidence" value="ECO:0007669"/>
    <property type="project" value="UniProtKB-KW"/>
</dbReference>
<name>A0ABT1E610_9FIRM</name>
<sequence length="395" mass="44152">MSNEMKILGDYIDILSGFAFKTKDFAVNGVPIIKIKNISPPTVSLDDLTYVSKEVAEKQNRFILSYDDVLIAMTGSHINQWASVVGRVARVKYLEKTLLNQRVGKVAIKKNAEADIDYVYYYLSQDAVKIELAAKAGGAANQANISPSHIKNLQFPCPSLDTQNRIANILSAYDDLIENNQKQIKLLEEAAQRLYKEWFVDLHFPGYEDTEIIDGVPEGWETASLSSVSVLKAGGDKPKVCSENKTDECQVPIFSNGISNKGLYGYTNKAVVEKESVTISARGTVGFVFLHRTPFVPIVRLISVTPKDDVMDVLYLYLNLSNQNFRATGAAQQQITVPLLKDKTILCPSVEVRKDFNDNMLPIFNQIDTLEKRMLFAQQARDRLLPKLMSGELEV</sequence>
<accession>A0ABT1E610</accession>
<evidence type="ECO:0000256" key="3">
    <source>
        <dbReference type="ARBA" id="ARBA00023125"/>
    </source>
</evidence>
<evidence type="ECO:0000256" key="4">
    <source>
        <dbReference type="SAM" id="Coils"/>
    </source>
</evidence>
<dbReference type="Gene3D" id="3.90.220.20">
    <property type="entry name" value="DNA methylase specificity domains"/>
    <property type="match status" value="2"/>
</dbReference>
<dbReference type="RefSeq" id="WP_262064802.1">
    <property type="nucleotide sequence ID" value="NZ_JAMXOD010000001.1"/>
</dbReference>
<evidence type="ECO:0000313" key="7">
    <source>
        <dbReference type="Proteomes" id="UP001523566"/>
    </source>
</evidence>
<feature type="coiled-coil region" evidence="4">
    <location>
        <begin position="170"/>
        <end position="197"/>
    </location>
</feature>
<dbReference type="SUPFAM" id="SSF116734">
    <property type="entry name" value="DNA methylase specificity domain"/>
    <property type="match status" value="2"/>
</dbReference>
<gene>
    <name evidence="6" type="ORF">NK125_01155</name>
</gene>
<keyword evidence="7" id="KW-1185">Reference proteome</keyword>
<organism evidence="6 7">
    <name type="scientific">Aequitasia blattaphilus</name>
    <dbReference type="NCBI Taxonomy" id="2949332"/>
    <lineage>
        <taxon>Bacteria</taxon>
        <taxon>Bacillati</taxon>
        <taxon>Bacillota</taxon>
        <taxon>Clostridia</taxon>
        <taxon>Lachnospirales</taxon>
        <taxon>Lachnospiraceae</taxon>
        <taxon>Aequitasia</taxon>
    </lineage>
</organism>
<feature type="domain" description="Type I restriction modification DNA specificity" evidence="5">
    <location>
        <begin position="4"/>
        <end position="188"/>
    </location>
</feature>
<evidence type="ECO:0000259" key="5">
    <source>
        <dbReference type="Pfam" id="PF01420"/>
    </source>
</evidence>
<evidence type="ECO:0000256" key="2">
    <source>
        <dbReference type="ARBA" id="ARBA00022747"/>
    </source>
</evidence>
<dbReference type="EMBL" id="JAMZFW010000001">
    <property type="protein sequence ID" value="MCP1101019.1"/>
    <property type="molecule type" value="Genomic_DNA"/>
</dbReference>
<dbReference type="GO" id="GO:0004519">
    <property type="term" value="F:endonuclease activity"/>
    <property type="evidence" value="ECO:0007669"/>
    <property type="project" value="UniProtKB-KW"/>
</dbReference>
<dbReference type="InterPro" id="IPR000055">
    <property type="entry name" value="Restrct_endonuc_typeI_TRD"/>
</dbReference>
<keyword evidence="6" id="KW-0378">Hydrolase</keyword>
<keyword evidence="6" id="KW-0540">Nuclease</keyword>
<keyword evidence="4" id="KW-0175">Coiled coil</keyword>
<keyword evidence="3" id="KW-0238">DNA-binding</keyword>
<dbReference type="InterPro" id="IPR052021">
    <property type="entry name" value="Type-I_RS_S_subunit"/>
</dbReference>
<dbReference type="InterPro" id="IPR044946">
    <property type="entry name" value="Restrct_endonuc_typeI_TRD_sf"/>
</dbReference>
<dbReference type="Proteomes" id="UP001523566">
    <property type="component" value="Unassembled WGS sequence"/>
</dbReference>
<comment type="caution">
    <text evidence="6">The sequence shown here is derived from an EMBL/GenBank/DDBJ whole genome shotgun (WGS) entry which is preliminary data.</text>
</comment>
<protein>
    <submittedName>
        <fullName evidence="6">Restriction endonuclease subunit S</fullName>
        <ecNumber evidence="6">3.1.21.-</ecNumber>
    </submittedName>
</protein>
<proteinExistence type="inferred from homology"/>
<dbReference type="EC" id="3.1.21.-" evidence="6"/>
<feature type="domain" description="Type I restriction modification DNA specificity" evidence="5">
    <location>
        <begin position="217"/>
        <end position="355"/>
    </location>
</feature>
<dbReference type="CDD" id="cd17278">
    <property type="entry name" value="RMtype1_S_LdeBORF1052P-TRD2-CR2"/>
    <property type="match status" value="1"/>
</dbReference>
<evidence type="ECO:0000256" key="1">
    <source>
        <dbReference type="ARBA" id="ARBA00010923"/>
    </source>
</evidence>
<dbReference type="PANTHER" id="PTHR30408">
    <property type="entry name" value="TYPE-1 RESTRICTION ENZYME ECOKI SPECIFICITY PROTEIN"/>
    <property type="match status" value="1"/>
</dbReference>
<keyword evidence="2" id="KW-0680">Restriction system</keyword>
<keyword evidence="6" id="KW-0255">Endonuclease</keyword>
<comment type="similarity">
    <text evidence="1">Belongs to the type-I restriction system S methylase family.</text>
</comment>